<proteinExistence type="predicted"/>
<protein>
    <submittedName>
        <fullName evidence="1">Uncharacterized protein</fullName>
    </submittedName>
</protein>
<dbReference type="AlphaFoldDB" id="A0A158DNV6"/>
<dbReference type="Proteomes" id="UP000054851">
    <property type="component" value="Unassembled WGS sequence"/>
</dbReference>
<gene>
    <name evidence="1" type="ORF">AWB79_07314</name>
</gene>
<dbReference type="EMBL" id="FCOA02000052">
    <property type="protein sequence ID" value="SAK96255.1"/>
    <property type="molecule type" value="Genomic_DNA"/>
</dbReference>
<accession>A0A158DNV6</accession>
<sequence length="52" mass="5430">MIVSPGLSTAKNTPWLACEPEFGCTFAASAPNSCFTRSIASCSTISTYSQPP</sequence>
<organism evidence="1 2">
    <name type="scientific">Caballeronia hypogeia</name>
    <dbReference type="NCBI Taxonomy" id="1777140"/>
    <lineage>
        <taxon>Bacteria</taxon>
        <taxon>Pseudomonadati</taxon>
        <taxon>Pseudomonadota</taxon>
        <taxon>Betaproteobacteria</taxon>
        <taxon>Burkholderiales</taxon>
        <taxon>Burkholderiaceae</taxon>
        <taxon>Caballeronia</taxon>
    </lineage>
</organism>
<reference evidence="1" key="1">
    <citation type="submission" date="2016-01" db="EMBL/GenBank/DDBJ databases">
        <authorList>
            <person name="Peeters C."/>
        </authorList>
    </citation>
    <scope>NUCLEOTIDE SEQUENCE</scope>
    <source>
        <strain evidence="1">LMG 29322</strain>
    </source>
</reference>
<evidence type="ECO:0000313" key="2">
    <source>
        <dbReference type="Proteomes" id="UP000054851"/>
    </source>
</evidence>
<comment type="caution">
    <text evidence="1">The sequence shown here is derived from an EMBL/GenBank/DDBJ whole genome shotgun (WGS) entry which is preliminary data.</text>
</comment>
<keyword evidence="2" id="KW-1185">Reference proteome</keyword>
<evidence type="ECO:0000313" key="1">
    <source>
        <dbReference type="EMBL" id="SAK96255.1"/>
    </source>
</evidence>
<name>A0A158DNV6_9BURK</name>